<evidence type="ECO:0000256" key="3">
    <source>
        <dbReference type="ARBA" id="ARBA00022840"/>
    </source>
</evidence>
<comment type="caution">
    <text evidence="7">The sequence shown here is derived from an EMBL/GenBank/DDBJ whole genome shotgun (WGS) entry which is preliminary data.</text>
</comment>
<dbReference type="InterPro" id="IPR044986">
    <property type="entry name" value="KIF15/KIN-12"/>
</dbReference>
<feature type="compositionally biased region" description="Basic and acidic residues" evidence="6">
    <location>
        <begin position="130"/>
        <end position="150"/>
    </location>
</feature>
<dbReference type="Proteomes" id="UP001418222">
    <property type="component" value="Unassembled WGS sequence"/>
</dbReference>
<reference evidence="7 8" key="1">
    <citation type="journal article" date="2022" name="Nat. Plants">
        <title>Genomes of leafy and leafless Platanthera orchids illuminate the evolution of mycoheterotrophy.</title>
        <authorList>
            <person name="Li M.H."/>
            <person name="Liu K.W."/>
            <person name="Li Z."/>
            <person name="Lu H.C."/>
            <person name="Ye Q.L."/>
            <person name="Zhang D."/>
            <person name="Wang J.Y."/>
            <person name="Li Y.F."/>
            <person name="Zhong Z.M."/>
            <person name="Liu X."/>
            <person name="Yu X."/>
            <person name="Liu D.K."/>
            <person name="Tu X.D."/>
            <person name="Liu B."/>
            <person name="Hao Y."/>
            <person name="Liao X.Y."/>
            <person name="Jiang Y.T."/>
            <person name="Sun W.H."/>
            <person name="Chen J."/>
            <person name="Chen Y.Q."/>
            <person name="Ai Y."/>
            <person name="Zhai J.W."/>
            <person name="Wu S.S."/>
            <person name="Zhou Z."/>
            <person name="Hsiao Y.Y."/>
            <person name="Wu W.L."/>
            <person name="Chen Y.Y."/>
            <person name="Lin Y.F."/>
            <person name="Hsu J.L."/>
            <person name="Li C.Y."/>
            <person name="Wang Z.W."/>
            <person name="Zhao X."/>
            <person name="Zhong W.Y."/>
            <person name="Ma X.K."/>
            <person name="Ma L."/>
            <person name="Huang J."/>
            <person name="Chen G.Z."/>
            <person name="Huang M.Z."/>
            <person name="Huang L."/>
            <person name="Peng D.H."/>
            <person name="Luo Y.B."/>
            <person name="Zou S.Q."/>
            <person name="Chen S.P."/>
            <person name="Lan S."/>
            <person name="Tsai W.C."/>
            <person name="Van de Peer Y."/>
            <person name="Liu Z.J."/>
        </authorList>
    </citation>
    <scope>NUCLEOTIDE SEQUENCE [LARGE SCALE GENOMIC DNA]</scope>
    <source>
        <strain evidence="7">Lor287</strain>
    </source>
</reference>
<name>A0AAP0C1T6_9ASPA</name>
<evidence type="ECO:0000256" key="2">
    <source>
        <dbReference type="ARBA" id="ARBA00022741"/>
    </source>
</evidence>
<dbReference type="PANTHER" id="PTHR37739:SF8">
    <property type="entry name" value="KINESIN-LIKE PROTEIN KIN-12D"/>
    <property type="match status" value="1"/>
</dbReference>
<organism evidence="7 8">
    <name type="scientific">Platanthera zijinensis</name>
    <dbReference type="NCBI Taxonomy" id="2320716"/>
    <lineage>
        <taxon>Eukaryota</taxon>
        <taxon>Viridiplantae</taxon>
        <taxon>Streptophyta</taxon>
        <taxon>Embryophyta</taxon>
        <taxon>Tracheophyta</taxon>
        <taxon>Spermatophyta</taxon>
        <taxon>Magnoliopsida</taxon>
        <taxon>Liliopsida</taxon>
        <taxon>Asparagales</taxon>
        <taxon>Orchidaceae</taxon>
        <taxon>Orchidoideae</taxon>
        <taxon>Orchideae</taxon>
        <taxon>Orchidinae</taxon>
        <taxon>Platanthera</taxon>
    </lineage>
</organism>
<sequence>MADASLRQLEAEIEQLNRLVREREEDTHCSKMMIKFREDTIYRMEALLNGLIPSESYLVQENKTLSEEIRLLQLKVDRNPEVTRFALENIRLLEQLKKFQGFYEEGERNILLAELSELRNQLIEIFDGKSKQEPHGKSEFDVQGRNEKECGIPPYQATGRRKSPSPSFPIPPGSRRNKRVIEEKNR</sequence>
<evidence type="ECO:0000256" key="5">
    <source>
        <dbReference type="ARBA" id="ARBA00023175"/>
    </source>
</evidence>
<evidence type="ECO:0000256" key="4">
    <source>
        <dbReference type="ARBA" id="ARBA00023054"/>
    </source>
</evidence>
<accession>A0AAP0C1T6</accession>
<keyword evidence="2" id="KW-0547">Nucleotide-binding</keyword>
<keyword evidence="3" id="KW-0067">ATP-binding</keyword>
<dbReference type="GO" id="GO:0005874">
    <property type="term" value="C:microtubule"/>
    <property type="evidence" value="ECO:0007669"/>
    <property type="project" value="UniProtKB-KW"/>
</dbReference>
<keyword evidence="1" id="KW-0493">Microtubule</keyword>
<dbReference type="AlphaFoldDB" id="A0AAP0C1T6"/>
<keyword evidence="8" id="KW-1185">Reference proteome</keyword>
<protein>
    <submittedName>
        <fullName evidence="7">Uncharacterized protein</fullName>
    </submittedName>
</protein>
<dbReference type="PANTHER" id="PTHR37739">
    <property type="entry name" value="KINESIN-LIKE PROTEIN KIN-12D"/>
    <property type="match status" value="1"/>
</dbReference>
<feature type="region of interest" description="Disordered" evidence="6">
    <location>
        <begin position="130"/>
        <end position="186"/>
    </location>
</feature>
<evidence type="ECO:0000256" key="6">
    <source>
        <dbReference type="SAM" id="MobiDB-lite"/>
    </source>
</evidence>
<dbReference type="EMBL" id="JBBWWQ010000001">
    <property type="protein sequence ID" value="KAK8956539.1"/>
    <property type="molecule type" value="Genomic_DNA"/>
</dbReference>
<keyword evidence="4" id="KW-0175">Coiled coil</keyword>
<dbReference type="GO" id="GO:0005524">
    <property type="term" value="F:ATP binding"/>
    <property type="evidence" value="ECO:0007669"/>
    <property type="project" value="UniProtKB-KW"/>
</dbReference>
<evidence type="ECO:0000256" key="1">
    <source>
        <dbReference type="ARBA" id="ARBA00022701"/>
    </source>
</evidence>
<proteinExistence type="predicted"/>
<evidence type="ECO:0000313" key="7">
    <source>
        <dbReference type="EMBL" id="KAK8956539.1"/>
    </source>
</evidence>
<evidence type="ECO:0000313" key="8">
    <source>
        <dbReference type="Proteomes" id="UP001418222"/>
    </source>
</evidence>
<gene>
    <name evidence="7" type="ORF">KSP39_PZI000206</name>
</gene>
<keyword evidence="5" id="KW-0505">Motor protein</keyword>